<protein>
    <submittedName>
        <fullName evidence="1">Sphinganine kinase protein</fullName>
        <ecNumber evidence="1">2.7.1.91</ecNumber>
    </submittedName>
</protein>
<gene>
    <name evidence="1" type="ORF">IHE45_15G129000</name>
</gene>
<evidence type="ECO:0000313" key="1">
    <source>
        <dbReference type="EMBL" id="KAH7662343.1"/>
    </source>
</evidence>
<proteinExistence type="predicted"/>
<name>A0ACB7UPL5_DIOAL</name>
<keyword evidence="2" id="KW-1185">Reference proteome</keyword>
<dbReference type="EC" id="2.7.1.91" evidence="1"/>
<organism evidence="1 2">
    <name type="scientific">Dioscorea alata</name>
    <name type="common">Purple yam</name>
    <dbReference type="NCBI Taxonomy" id="55571"/>
    <lineage>
        <taxon>Eukaryota</taxon>
        <taxon>Viridiplantae</taxon>
        <taxon>Streptophyta</taxon>
        <taxon>Embryophyta</taxon>
        <taxon>Tracheophyta</taxon>
        <taxon>Spermatophyta</taxon>
        <taxon>Magnoliopsida</taxon>
        <taxon>Liliopsida</taxon>
        <taxon>Dioscoreales</taxon>
        <taxon>Dioscoreaceae</taxon>
        <taxon>Dioscorea</taxon>
    </lineage>
</organism>
<dbReference type="Proteomes" id="UP000827976">
    <property type="component" value="Chromosome 15"/>
</dbReference>
<keyword evidence="1" id="KW-0808">Transferase</keyword>
<dbReference type="EMBL" id="CM037025">
    <property type="protein sequence ID" value="KAH7662343.1"/>
    <property type="molecule type" value="Genomic_DNA"/>
</dbReference>
<keyword evidence="1" id="KW-0418">Kinase</keyword>
<accession>A0ACB7UPL5</accession>
<evidence type="ECO:0000313" key="2">
    <source>
        <dbReference type="Proteomes" id="UP000827976"/>
    </source>
</evidence>
<reference evidence="2" key="1">
    <citation type="journal article" date="2022" name="Nat. Commun.">
        <title>Chromosome evolution and the genetic basis of agronomically important traits in greater yam.</title>
        <authorList>
            <person name="Bredeson J.V."/>
            <person name="Lyons J.B."/>
            <person name="Oniyinde I.O."/>
            <person name="Okereke N.R."/>
            <person name="Kolade O."/>
            <person name="Nnabue I."/>
            <person name="Nwadili C.O."/>
            <person name="Hribova E."/>
            <person name="Parker M."/>
            <person name="Nwogha J."/>
            <person name="Shu S."/>
            <person name="Carlson J."/>
            <person name="Kariba R."/>
            <person name="Muthemba S."/>
            <person name="Knop K."/>
            <person name="Barton G.J."/>
            <person name="Sherwood A.V."/>
            <person name="Lopez-Montes A."/>
            <person name="Asiedu R."/>
            <person name="Jamnadass R."/>
            <person name="Muchugi A."/>
            <person name="Goodstein D."/>
            <person name="Egesi C.N."/>
            <person name="Featherston J."/>
            <person name="Asfaw A."/>
            <person name="Simpson G.G."/>
            <person name="Dolezel J."/>
            <person name="Hendre P.S."/>
            <person name="Van Deynze A."/>
            <person name="Kumar P.L."/>
            <person name="Obidiegwu J.E."/>
            <person name="Bhattacharjee R."/>
            <person name="Rokhsar D.S."/>
        </authorList>
    </citation>
    <scope>NUCLEOTIDE SEQUENCE [LARGE SCALE GENOMIC DNA]</scope>
    <source>
        <strain evidence="2">cv. TDa95/00328</strain>
    </source>
</reference>
<comment type="caution">
    <text evidence="1">The sequence shown here is derived from an EMBL/GenBank/DDBJ whole genome shotgun (WGS) entry which is preliminary data.</text>
</comment>
<sequence>MNTTTTTTTTTTSAATTMASKAQVLTERIQVDGDPVEAVLDHGTGELRWRSGDDDRRLFVESEMLGIKMKGMIITIRAFVDAPERCCFGSSSGKRVRRDFQLEMPSETSAMMWTERLKDCIDSLGRPKRLFIIVNPFGGRKVAPEIFQNEVRPLMEAAGILYTVQETNHRLHAQEIAQSMNLDQYDGIVCVSGDGILAEVVNGLLQREDWHTAIKMPLGIVPAGHTRKLDVASVLQGEAQFFSVLMLTWGFMADVDIESEKYRWMGSARIGFYSLLRVMNLRKYHGCVKFVPAPGYELYGEPLCQDEISKDDPPMQESRGGFRVRHYQGPQTSLQGMEWRSINGPFVLVCLNNVPWPVEDVLLAPEAKFSDGYLDMTIIRDCPKTALLMMLLKMDEGNHVKSDYVMHLKVKALRLEPGQCVGNPKKGGIVDCDGEIIARGEDAYACHQIESLMAYGPPIQVTVDKGLATIFSPRLLVPLTFICLLPQIATSNQPTNLVVALLTIHPVVCQRSLSNSFGDHIKFPFMITPIGSCSLIC</sequence>